<feature type="region of interest" description="Disordered" evidence="1">
    <location>
        <begin position="403"/>
        <end position="442"/>
    </location>
</feature>
<keyword evidence="2" id="KW-0732">Signal</keyword>
<dbReference type="Proteomes" id="UP000095284">
    <property type="component" value="Unplaced"/>
</dbReference>
<protein>
    <submittedName>
        <fullName evidence="3">(pine wood nematode) hypothetical protein</fullName>
    </submittedName>
</protein>
<dbReference type="WBParaSite" id="BXY_1559300.1">
    <property type="protein sequence ID" value="BXY_1559300.1"/>
    <property type="gene ID" value="BXY_1559300"/>
</dbReference>
<evidence type="ECO:0000313" key="5">
    <source>
        <dbReference type="Proteomes" id="UP000659654"/>
    </source>
</evidence>
<name>A0A1I7SRC9_BURXY</name>
<dbReference type="OrthoDB" id="10678818at2759"/>
<reference evidence="6" key="1">
    <citation type="submission" date="2016-11" db="UniProtKB">
        <authorList>
            <consortium name="WormBaseParasite"/>
        </authorList>
    </citation>
    <scope>IDENTIFICATION</scope>
</reference>
<feature type="compositionally biased region" description="Basic and acidic residues" evidence="1">
    <location>
        <begin position="90"/>
        <end position="101"/>
    </location>
</feature>
<evidence type="ECO:0000313" key="6">
    <source>
        <dbReference type="WBParaSite" id="BXY_1559300.1"/>
    </source>
</evidence>
<feature type="compositionally biased region" description="Low complexity" evidence="1">
    <location>
        <begin position="223"/>
        <end position="264"/>
    </location>
</feature>
<proteinExistence type="predicted"/>
<dbReference type="EMBL" id="CAJFDI010000002">
    <property type="protein sequence ID" value="CAD5218060.1"/>
    <property type="molecule type" value="Genomic_DNA"/>
</dbReference>
<gene>
    <name evidence="3" type="ORF">BXYJ_LOCUS5453</name>
</gene>
<evidence type="ECO:0000313" key="3">
    <source>
        <dbReference type="EMBL" id="CAD5218060.1"/>
    </source>
</evidence>
<feature type="chain" id="PRO_5036022254" evidence="2">
    <location>
        <begin position="22"/>
        <end position="442"/>
    </location>
</feature>
<dbReference type="AlphaFoldDB" id="A0A1I7SRC9"/>
<dbReference type="Proteomes" id="UP000659654">
    <property type="component" value="Unassembled WGS sequence"/>
</dbReference>
<feature type="compositionally biased region" description="Polar residues" evidence="1">
    <location>
        <begin position="187"/>
        <end position="204"/>
    </location>
</feature>
<feature type="signal peptide" evidence="2">
    <location>
        <begin position="1"/>
        <end position="21"/>
    </location>
</feature>
<dbReference type="EMBL" id="CAJFCV020000002">
    <property type="protein sequence ID" value="CAG9102595.1"/>
    <property type="molecule type" value="Genomic_DNA"/>
</dbReference>
<evidence type="ECO:0000256" key="2">
    <source>
        <dbReference type="SAM" id="SignalP"/>
    </source>
</evidence>
<feature type="region of interest" description="Disordered" evidence="1">
    <location>
        <begin position="143"/>
        <end position="264"/>
    </location>
</feature>
<feature type="region of interest" description="Disordered" evidence="1">
    <location>
        <begin position="85"/>
        <end position="111"/>
    </location>
</feature>
<evidence type="ECO:0000313" key="4">
    <source>
        <dbReference type="Proteomes" id="UP000095284"/>
    </source>
</evidence>
<sequence length="442" mass="48630">MSRRLNRIFLLILLLYGPILTNSWWFFDSEDSLSKKVEELKQEEEETTTSPISETEDDSEDFLKSNRRLKFGIKEHRFNSSLVVDEKEEEVPKLGKEHEIEETPLDPVPDTVETTTEFIPELPTPLPDSSDDELIQLLDRISDNIPETQPEKSASAVEEEPTTESLIIPADISDAEAGLSADEDSETTLTSITQTGVEETTLAPTASLDVEKSQSDEEGPQKTTAVEVEPTTTTEVVEETTTTETTTTTTEATTTTEITTTTTTEITTTTTTQITTTTAEATTIIEEATTEVAAAESEATTPEETGEDEEARILDDAGHANEGNAVTEEQPVQQTTVATIPPASISVLGEEIVSTTEAISEPPIFTPPTADSNDILNNIEIETPDKNNQVVYITDSDVLPTSTVLRSRESADTETQKSVNEIRPENPRPEPRPYNRKFEFIK</sequence>
<accession>A0A1I7SRC9</accession>
<evidence type="ECO:0000256" key="1">
    <source>
        <dbReference type="SAM" id="MobiDB-lite"/>
    </source>
</evidence>
<reference evidence="3" key="2">
    <citation type="submission" date="2020-09" db="EMBL/GenBank/DDBJ databases">
        <authorList>
            <person name="Kikuchi T."/>
        </authorList>
    </citation>
    <scope>NUCLEOTIDE SEQUENCE</scope>
    <source>
        <strain evidence="3">Ka4C1</strain>
    </source>
</reference>
<feature type="compositionally biased region" description="Basic and acidic residues" evidence="1">
    <location>
        <begin position="406"/>
        <end position="442"/>
    </location>
</feature>
<dbReference type="Proteomes" id="UP000582659">
    <property type="component" value="Unassembled WGS sequence"/>
</dbReference>
<keyword evidence="5" id="KW-1185">Reference proteome</keyword>
<organism evidence="4 6">
    <name type="scientific">Bursaphelenchus xylophilus</name>
    <name type="common">Pinewood nematode worm</name>
    <name type="synonym">Aphelenchoides xylophilus</name>
    <dbReference type="NCBI Taxonomy" id="6326"/>
    <lineage>
        <taxon>Eukaryota</taxon>
        <taxon>Metazoa</taxon>
        <taxon>Ecdysozoa</taxon>
        <taxon>Nematoda</taxon>
        <taxon>Chromadorea</taxon>
        <taxon>Rhabditida</taxon>
        <taxon>Tylenchina</taxon>
        <taxon>Tylenchomorpha</taxon>
        <taxon>Aphelenchoidea</taxon>
        <taxon>Aphelenchoididae</taxon>
        <taxon>Bursaphelenchus</taxon>
    </lineage>
</organism>
<feature type="region of interest" description="Disordered" evidence="1">
    <location>
        <begin position="38"/>
        <end position="61"/>
    </location>
</feature>